<dbReference type="InterPro" id="IPR011009">
    <property type="entry name" value="Kinase-like_dom_sf"/>
</dbReference>
<dbReference type="HOGENOM" id="CLU_768145_0_0_1"/>
<dbReference type="Pfam" id="PF01636">
    <property type="entry name" value="APH"/>
    <property type="match status" value="1"/>
</dbReference>
<dbReference type="GO" id="GO:0007165">
    <property type="term" value="P:signal transduction"/>
    <property type="evidence" value="ECO:0000318"/>
    <property type="project" value="GO_Central"/>
</dbReference>
<gene>
    <name evidence="2" type="ORF">SELMODRAFT_403342</name>
</gene>
<evidence type="ECO:0000259" key="1">
    <source>
        <dbReference type="Pfam" id="PF01636"/>
    </source>
</evidence>
<dbReference type="GO" id="GO:0004674">
    <property type="term" value="F:protein serine/threonine kinase activity"/>
    <property type="evidence" value="ECO:0000318"/>
    <property type="project" value="GO_Central"/>
</dbReference>
<organism evidence="3">
    <name type="scientific">Selaginella moellendorffii</name>
    <name type="common">Spikemoss</name>
    <dbReference type="NCBI Taxonomy" id="88036"/>
    <lineage>
        <taxon>Eukaryota</taxon>
        <taxon>Viridiplantae</taxon>
        <taxon>Streptophyta</taxon>
        <taxon>Embryophyta</taxon>
        <taxon>Tracheophyta</taxon>
        <taxon>Lycopodiopsida</taxon>
        <taxon>Selaginellales</taxon>
        <taxon>Selaginellaceae</taxon>
        <taxon>Selaginella</taxon>
    </lineage>
</organism>
<evidence type="ECO:0000313" key="2">
    <source>
        <dbReference type="EMBL" id="EFJ37180.1"/>
    </source>
</evidence>
<sequence>MECDSFQNFWVSKKAVVLDALPKECLVQVVTDESDKKVIGVELYRQQRSLFVALAKAIATVQGVLVDITWGLKGAEDSIFEGGYSRRPNSFFKIGDTWVAIELRTKGDDHKGVTSFDVALHRIVVTNASKISPRSKMKDGYYGCVKLTTRAGYWVSDEYFPGMLGDGAGTAFPVTIEGANRPAMLVKDAGDSLSKQLFSREFAPADVYEMSKQLYEALEASGTKGVIHGDVCLENICCKGGGYSLIDWGLACDRPFSSLVSAVNKAWPGLDVMPKIPNWEMSPDCYFCEGRSSNVVHDQESLLNCCLKILGGNTLPWSSAADEFEVLQLRTASMRSLTEEHGRHLYLPLLCKLRGIVLGAQ</sequence>
<dbReference type="Gene3D" id="1.10.510.10">
    <property type="entry name" value="Transferase(Phosphotransferase) domain 1"/>
    <property type="match status" value="1"/>
</dbReference>
<proteinExistence type="predicted"/>
<dbReference type="Gramene" id="EFJ37180">
    <property type="protein sequence ID" value="EFJ37180"/>
    <property type="gene ID" value="SELMODRAFT_403342"/>
</dbReference>
<evidence type="ECO:0000313" key="3">
    <source>
        <dbReference type="Proteomes" id="UP000001514"/>
    </source>
</evidence>
<reference evidence="2 3" key="1">
    <citation type="journal article" date="2011" name="Science">
        <title>The Selaginella genome identifies genetic changes associated with the evolution of vascular plants.</title>
        <authorList>
            <person name="Banks J.A."/>
            <person name="Nishiyama T."/>
            <person name="Hasebe M."/>
            <person name="Bowman J.L."/>
            <person name="Gribskov M."/>
            <person name="dePamphilis C."/>
            <person name="Albert V.A."/>
            <person name="Aono N."/>
            <person name="Aoyama T."/>
            <person name="Ambrose B.A."/>
            <person name="Ashton N.W."/>
            <person name="Axtell M.J."/>
            <person name="Barker E."/>
            <person name="Barker M.S."/>
            <person name="Bennetzen J.L."/>
            <person name="Bonawitz N.D."/>
            <person name="Chapple C."/>
            <person name="Cheng C."/>
            <person name="Correa L.G."/>
            <person name="Dacre M."/>
            <person name="DeBarry J."/>
            <person name="Dreyer I."/>
            <person name="Elias M."/>
            <person name="Engstrom E.M."/>
            <person name="Estelle M."/>
            <person name="Feng L."/>
            <person name="Finet C."/>
            <person name="Floyd S.K."/>
            <person name="Frommer W.B."/>
            <person name="Fujita T."/>
            <person name="Gramzow L."/>
            <person name="Gutensohn M."/>
            <person name="Harholt J."/>
            <person name="Hattori M."/>
            <person name="Heyl A."/>
            <person name="Hirai T."/>
            <person name="Hiwatashi Y."/>
            <person name="Ishikawa M."/>
            <person name="Iwata M."/>
            <person name="Karol K.G."/>
            <person name="Koehler B."/>
            <person name="Kolukisaoglu U."/>
            <person name="Kubo M."/>
            <person name="Kurata T."/>
            <person name="Lalonde S."/>
            <person name="Li K."/>
            <person name="Li Y."/>
            <person name="Litt A."/>
            <person name="Lyons E."/>
            <person name="Manning G."/>
            <person name="Maruyama T."/>
            <person name="Michael T.P."/>
            <person name="Mikami K."/>
            <person name="Miyazaki S."/>
            <person name="Morinaga S."/>
            <person name="Murata T."/>
            <person name="Mueller-Roeber B."/>
            <person name="Nelson D.R."/>
            <person name="Obara M."/>
            <person name="Oguri Y."/>
            <person name="Olmstead R.G."/>
            <person name="Onodera N."/>
            <person name="Petersen B.L."/>
            <person name="Pils B."/>
            <person name="Prigge M."/>
            <person name="Rensing S.A."/>
            <person name="Riano-Pachon D.M."/>
            <person name="Roberts A.W."/>
            <person name="Sato Y."/>
            <person name="Scheller H.V."/>
            <person name="Schulz B."/>
            <person name="Schulz C."/>
            <person name="Shakirov E.V."/>
            <person name="Shibagaki N."/>
            <person name="Shinohara N."/>
            <person name="Shippen D.E."/>
            <person name="Soerensen I."/>
            <person name="Sotooka R."/>
            <person name="Sugimoto N."/>
            <person name="Sugita M."/>
            <person name="Sumikawa N."/>
            <person name="Tanurdzic M."/>
            <person name="Theissen G."/>
            <person name="Ulvskov P."/>
            <person name="Wakazuki S."/>
            <person name="Weng J.K."/>
            <person name="Willats W.W."/>
            <person name="Wipf D."/>
            <person name="Wolf P.G."/>
            <person name="Yang L."/>
            <person name="Zimmer A.D."/>
            <person name="Zhu Q."/>
            <person name="Mitros T."/>
            <person name="Hellsten U."/>
            <person name="Loque D."/>
            <person name="Otillar R."/>
            <person name="Salamov A."/>
            <person name="Schmutz J."/>
            <person name="Shapiro H."/>
            <person name="Lindquist E."/>
            <person name="Lucas S."/>
            <person name="Rokhsar D."/>
            <person name="Grigoriev I.V."/>
        </authorList>
    </citation>
    <scope>NUCLEOTIDE SEQUENCE [LARGE SCALE GENOMIC DNA]</scope>
</reference>
<keyword evidence="3" id="KW-1185">Reference proteome</keyword>
<dbReference type="GO" id="GO:0005737">
    <property type="term" value="C:cytoplasm"/>
    <property type="evidence" value="ECO:0000318"/>
    <property type="project" value="GO_Central"/>
</dbReference>
<name>D8QTV4_SELML</name>
<dbReference type="Proteomes" id="UP000001514">
    <property type="component" value="Unassembled WGS sequence"/>
</dbReference>
<dbReference type="GO" id="GO:0006897">
    <property type="term" value="P:endocytosis"/>
    <property type="evidence" value="ECO:0000318"/>
    <property type="project" value="GO_Central"/>
</dbReference>
<dbReference type="GO" id="GO:0005634">
    <property type="term" value="C:nucleus"/>
    <property type="evidence" value="ECO:0000318"/>
    <property type="project" value="GO_Central"/>
</dbReference>
<accession>D8QTV4</accession>
<dbReference type="SUPFAM" id="SSF56112">
    <property type="entry name" value="Protein kinase-like (PK-like)"/>
    <property type="match status" value="1"/>
</dbReference>
<dbReference type="KEGG" id="smo:SELMODRAFT_403342"/>
<dbReference type="InterPro" id="IPR002575">
    <property type="entry name" value="Aminoglycoside_PTrfase"/>
</dbReference>
<dbReference type="AlphaFoldDB" id="D8QTV4"/>
<dbReference type="EMBL" id="GL377566">
    <property type="protein sequence ID" value="EFJ37180.1"/>
    <property type="molecule type" value="Genomic_DNA"/>
</dbReference>
<dbReference type="InParanoid" id="D8QTV4"/>
<protein>
    <recommendedName>
        <fullName evidence="1">Aminoglycoside phosphotransferase domain-containing protein</fullName>
    </recommendedName>
</protein>
<feature type="domain" description="Aminoglycoside phosphotransferase" evidence="1">
    <location>
        <begin position="207"/>
        <end position="253"/>
    </location>
</feature>